<sequence>KRNCRASMIEQLEKSHDQLVNKFSESELFSLKMDNRYHSPEDSETNEDFQTGNRKIVIRDLWWRSSI</sequence>
<dbReference type="EMBL" id="CAJVPQ010030442">
    <property type="protein sequence ID" value="CAG8776826.1"/>
    <property type="molecule type" value="Genomic_DNA"/>
</dbReference>
<comment type="caution">
    <text evidence="1">The sequence shown here is derived from an EMBL/GenBank/DDBJ whole genome shotgun (WGS) entry which is preliminary data.</text>
</comment>
<accession>A0A9N9NZ07</accession>
<dbReference type="OrthoDB" id="2445023at2759"/>
<gene>
    <name evidence="1" type="ORF">FCALED_LOCUS17877</name>
</gene>
<evidence type="ECO:0000313" key="1">
    <source>
        <dbReference type="EMBL" id="CAG8776826.1"/>
    </source>
</evidence>
<proteinExistence type="predicted"/>
<dbReference type="Proteomes" id="UP000789570">
    <property type="component" value="Unassembled WGS sequence"/>
</dbReference>
<feature type="non-terminal residue" evidence="1">
    <location>
        <position position="1"/>
    </location>
</feature>
<keyword evidence="2" id="KW-1185">Reference proteome</keyword>
<dbReference type="AlphaFoldDB" id="A0A9N9NZ07"/>
<name>A0A9N9NZ07_9GLOM</name>
<evidence type="ECO:0000313" key="2">
    <source>
        <dbReference type="Proteomes" id="UP000789570"/>
    </source>
</evidence>
<feature type="non-terminal residue" evidence="1">
    <location>
        <position position="67"/>
    </location>
</feature>
<reference evidence="1" key="1">
    <citation type="submission" date="2021-06" db="EMBL/GenBank/DDBJ databases">
        <authorList>
            <person name="Kallberg Y."/>
            <person name="Tangrot J."/>
            <person name="Rosling A."/>
        </authorList>
    </citation>
    <scope>NUCLEOTIDE SEQUENCE</scope>
    <source>
        <strain evidence="1">UK204</strain>
    </source>
</reference>
<protein>
    <submittedName>
        <fullName evidence="1">12525_t:CDS:1</fullName>
    </submittedName>
</protein>
<organism evidence="1 2">
    <name type="scientific">Funneliformis caledonium</name>
    <dbReference type="NCBI Taxonomy" id="1117310"/>
    <lineage>
        <taxon>Eukaryota</taxon>
        <taxon>Fungi</taxon>
        <taxon>Fungi incertae sedis</taxon>
        <taxon>Mucoromycota</taxon>
        <taxon>Glomeromycotina</taxon>
        <taxon>Glomeromycetes</taxon>
        <taxon>Glomerales</taxon>
        <taxon>Glomeraceae</taxon>
        <taxon>Funneliformis</taxon>
    </lineage>
</organism>